<dbReference type="STRING" id="1183438.GKIL_3694"/>
<evidence type="ECO:0000256" key="1">
    <source>
        <dbReference type="SAM" id="MobiDB-lite"/>
    </source>
</evidence>
<dbReference type="Gene3D" id="3.40.250.10">
    <property type="entry name" value="Rhodanese-like domain"/>
    <property type="match status" value="1"/>
</dbReference>
<evidence type="ECO:0000313" key="4">
    <source>
        <dbReference type="Proteomes" id="UP000017396"/>
    </source>
</evidence>
<dbReference type="eggNOG" id="COG0607">
    <property type="taxonomic scope" value="Bacteria"/>
</dbReference>
<keyword evidence="3" id="KW-0808">Transferase</keyword>
<dbReference type="PROSITE" id="PS50206">
    <property type="entry name" value="RHODANESE_3"/>
    <property type="match status" value="1"/>
</dbReference>
<dbReference type="GO" id="GO:0016740">
    <property type="term" value="F:transferase activity"/>
    <property type="evidence" value="ECO:0007669"/>
    <property type="project" value="UniProtKB-KW"/>
</dbReference>
<reference evidence="3 4" key="1">
    <citation type="journal article" date="2013" name="PLoS ONE">
        <title>Cultivation and Complete Genome Sequencing of Gloeobacter kilaueensis sp. nov., from a Lava Cave in Kilauea Caldera, Hawai'i.</title>
        <authorList>
            <person name="Saw J.H."/>
            <person name="Schatz M."/>
            <person name="Brown M.V."/>
            <person name="Kunkel D.D."/>
            <person name="Foster J.S."/>
            <person name="Shick H."/>
            <person name="Christensen S."/>
            <person name="Hou S."/>
            <person name="Wan X."/>
            <person name="Donachie S.P."/>
        </authorList>
    </citation>
    <scope>NUCLEOTIDE SEQUENCE [LARGE SCALE GENOMIC DNA]</scope>
    <source>
        <strain evidence="4">JS</strain>
    </source>
</reference>
<dbReference type="Proteomes" id="UP000017396">
    <property type="component" value="Chromosome"/>
</dbReference>
<dbReference type="EMBL" id="CP003587">
    <property type="protein sequence ID" value="AGY59940.1"/>
    <property type="molecule type" value="Genomic_DNA"/>
</dbReference>
<dbReference type="Pfam" id="PF00581">
    <property type="entry name" value="Rhodanese"/>
    <property type="match status" value="1"/>
</dbReference>
<protein>
    <submittedName>
        <fullName evidence="3">Rhodanese-related sulfurtransferase</fullName>
    </submittedName>
</protein>
<dbReference type="HOGENOM" id="CLU_2000668_0_0_3"/>
<organism evidence="3 4">
    <name type="scientific">Gloeobacter kilaueensis (strain ATCC BAA-2537 / CCAP 1431/1 / ULC 316 / JS1)</name>
    <dbReference type="NCBI Taxonomy" id="1183438"/>
    <lineage>
        <taxon>Bacteria</taxon>
        <taxon>Bacillati</taxon>
        <taxon>Cyanobacteriota</taxon>
        <taxon>Cyanophyceae</taxon>
        <taxon>Gloeobacterales</taxon>
        <taxon>Gloeobacteraceae</taxon>
        <taxon>Gloeobacter</taxon>
    </lineage>
</organism>
<proteinExistence type="predicted"/>
<dbReference type="SUPFAM" id="SSF52821">
    <property type="entry name" value="Rhodanese/Cell cycle control phosphatase"/>
    <property type="match status" value="1"/>
</dbReference>
<sequence length="123" mass="13516">MAKNKRSPSPKQPPLDLPAVGPNQVIRLEPAAVLAAGNRVRLVDCRGSSERRVMAIVGSIAFDARRFEADNPNKRVPIVCVSWIGGRSLVAAYRLAKLGYRVYDLKGGIVAWKLKGYPTVRDF</sequence>
<dbReference type="SMART" id="SM00450">
    <property type="entry name" value="RHOD"/>
    <property type="match status" value="1"/>
</dbReference>
<dbReference type="KEGG" id="glj:GKIL_3694"/>
<accession>U5QQI1</accession>
<dbReference type="RefSeq" id="WP_023175257.1">
    <property type="nucleotide sequence ID" value="NC_022600.1"/>
</dbReference>
<feature type="region of interest" description="Disordered" evidence="1">
    <location>
        <begin position="1"/>
        <end position="21"/>
    </location>
</feature>
<evidence type="ECO:0000313" key="3">
    <source>
        <dbReference type="EMBL" id="AGY59940.1"/>
    </source>
</evidence>
<name>U5QQI1_GLOK1</name>
<feature type="domain" description="Rhodanese" evidence="2">
    <location>
        <begin position="36"/>
        <end position="121"/>
    </location>
</feature>
<dbReference type="AlphaFoldDB" id="U5QQI1"/>
<evidence type="ECO:0000259" key="2">
    <source>
        <dbReference type="PROSITE" id="PS50206"/>
    </source>
</evidence>
<dbReference type="OrthoDB" id="9792975at2"/>
<dbReference type="InterPro" id="IPR001763">
    <property type="entry name" value="Rhodanese-like_dom"/>
</dbReference>
<dbReference type="CDD" id="cd00158">
    <property type="entry name" value="RHOD"/>
    <property type="match status" value="1"/>
</dbReference>
<dbReference type="InterPro" id="IPR036873">
    <property type="entry name" value="Rhodanese-like_dom_sf"/>
</dbReference>
<gene>
    <name evidence="3" type="ORF">GKIL_3694</name>
</gene>
<keyword evidence="4" id="KW-1185">Reference proteome</keyword>